<comment type="caution">
    <text evidence="1">The sequence shown here is derived from an EMBL/GenBank/DDBJ whole genome shotgun (WGS) entry which is preliminary data.</text>
</comment>
<feature type="non-terminal residue" evidence="1">
    <location>
        <position position="258"/>
    </location>
</feature>
<dbReference type="EMBL" id="BARU01026457">
    <property type="protein sequence ID" value="GAH76196.1"/>
    <property type="molecule type" value="Genomic_DNA"/>
</dbReference>
<accession>X1I1A4</accession>
<organism evidence="1">
    <name type="scientific">marine sediment metagenome</name>
    <dbReference type="NCBI Taxonomy" id="412755"/>
    <lineage>
        <taxon>unclassified sequences</taxon>
        <taxon>metagenomes</taxon>
        <taxon>ecological metagenomes</taxon>
    </lineage>
</organism>
<proteinExistence type="predicted"/>
<reference evidence="1" key="1">
    <citation type="journal article" date="2014" name="Front. Microbiol.">
        <title>High frequency of phylogenetically diverse reductive dehalogenase-homologous genes in deep subseafloor sedimentary metagenomes.</title>
        <authorList>
            <person name="Kawai M."/>
            <person name="Futagami T."/>
            <person name="Toyoda A."/>
            <person name="Takaki Y."/>
            <person name="Nishi S."/>
            <person name="Hori S."/>
            <person name="Arai W."/>
            <person name="Tsubouchi T."/>
            <person name="Morono Y."/>
            <person name="Uchiyama I."/>
            <person name="Ito T."/>
            <person name="Fujiyama A."/>
            <person name="Inagaki F."/>
            <person name="Takami H."/>
        </authorList>
    </citation>
    <scope>NUCLEOTIDE SEQUENCE</scope>
    <source>
        <strain evidence="1">Expedition CK06-06</strain>
    </source>
</reference>
<dbReference type="AlphaFoldDB" id="X1I1A4"/>
<gene>
    <name evidence="1" type="ORF">S03H2_42494</name>
</gene>
<sequence>MKQSVTGEHKIEILEDGVVKALGRVHDFAYSRGKGGVFTKIIGSTLMRDAAEYEVLDRILPAGIGNVSLAVQMDVQKIVLGKPVPHLNHGTFDVFPSSIAFEFGADWESRWKMRDAWLRICQVTGWEIYVSPLGAVDFKDACGVDRGKTPVGVTTKFQTGENILKWIKPHREDHTMIAGDVKVIGRREGIYQAYGSTGNTEPIRKLYFKDLHSINTCNPAAFKIKEDMGNPVITGRFNFIDTGLTYDVYDTVQIVDED</sequence>
<name>X1I1A4_9ZZZZ</name>
<evidence type="ECO:0000313" key="1">
    <source>
        <dbReference type="EMBL" id="GAH76196.1"/>
    </source>
</evidence>
<protein>
    <submittedName>
        <fullName evidence="1">Uncharacterized protein</fullName>
    </submittedName>
</protein>